<sequence>MHSTRRILSILSLVVVVAVLAAAQCPKKLRKEVRDLSTAELAALHKAFWKLNRNGSMAKYTRLHVEHKDKGHFNPSFLPFHRAMLVAFEDELIAASDGVLTGLPFWDSTFDAKDPAKSPILAPDFFGNAKTGCISDGPYVGLKREDGSCVRRNLIPGPWNLDQPMIVSIMRLYAESFDQFAYYLERGPHFVVHSNIGGDLFTLVDAPNDPLFYMHHSFIEYIWTKWQSANPKAATAYGGDANGRTYTANDQVMSWRVGDMLDHRNHPRLCYSYQDAKWPKDGIASRKNNSTQPPPTNSSSSGVISDFQPLPDAFLAEWKIPKEQMAAANRLFASVIKALQRMQQDGKPLPTLADLKDPSKLNDFEKGIRGNQEVGAAAPGNAASSPPSAALTGAQVSQVVCGVAIVMGVMMGMMV</sequence>
<dbReference type="PRINTS" id="PR00092">
    <property type="entry name" value="TYROSINASE"/>
</dbReference>
<dbReference type="AlphaFoldDB" id="A0A1Y2HSP2"/>
<keyword evidence="4" id="KW-0732">Signal</keyword>
<feature type="region of interest" description="Disordered" evidence="3">
    <location>
        <begin position="281"/>
        <end position="304"/>
    </location>
</feature>
<evidence type="ECO:0000256" key="3">
    <source>
        <dbReference type="SAM" id="MobiDB-lite"/>
    </source>
</evidence>
<keyword evidence="7" id="KW-1185">Reference proteome</keyword>
<evidence type="ECO:0000256" key="2">
    <source>
        <dbReference type="ARBA" id="ARBA00023008"/>
    </source>
</evidence>
<evidence type="ECO:0000256" key="1">
    <source>
        <dbReference type="ARBA" id="ARBA00022723"/>
    </source>
</evidence>
<protein>
    <recommendedName>
        <fullName evidence="5">Tyrosinase copper-binding domain-containing protein</fullName>
    </recommendedName>
</protein>
<dbReference type="SUPFAM" id="SSF48056">
    <property type="entry name" value="Di-copper centre-containing domain"/>
    <property type="match status" value="1"/>
</dbReference>
<organism evidence="6 7">
    <name type="scientific">Catenaria anguillulae PL171</name>
    <dbReference type="NCBI Taxonomy" id="765915"/>
    <lineage>
        <taxon>Eukaryota</taxon>
        <taxon>Fungi</taxon>
        <taxon>Fungi incertae sedis</taxon>
        <taxon>Blastocladiomycota</taxon>
        <taxon>Blastocladiomycetes</taxon>
        <taxon>Blastocladiales</taxon>
        <taxon>Catenariaceae</taxon>
        <taxon>Catenaria</taxon>
    </lineage>
</organism>
<evidence type="ECO:0000259" key="5">
    <source>
        <dbReference type="PROSITE" id="PS00497"/>
    </source>
</evidence>
<dbReference type="GO" id="GO:0046872">
    <property type="term" value="F:metal ion binding"/>
    <property type="evidence" value="ECO:0007669"/>
    <property type="project" value="UniProtKB-KW"/>
</dbReference>
<dbReference type="Proteomes" id="UP000193411">
    <property type="component" value="Unassembled WGS sequence"/>
</dbReference>
<dbReference type="Gene3D" id="1.10.1280.10">
    <property type="entry name" value="Di-copper center containing domain from catechol oxidase"/>
    <property type="match status" value="1"/>
</dbReference>
<dbReference type="InterPro" id="IPR008922">
    <property type="entry name" value="Di-copper_centre_dom_sf"/>
</dbReference>
<feature type="signal peptide" evidence="4">
    <location>
        <begin position="1"/>
        <end position="23"/>
    </location>
</feature>
<accession>A0A1Y2HSP2</accession>
<dbReference type="PROSITE" id="PS00497">
    <property type="entry name" value="TYROSINASE_1"/>
    <property type="match status" value="1"/>
</dbReference>
<dbReference type="InterPro" id="IPR050316">
    <property type="entry name" value="Tyrosinase/Hemocyanin"/>
</dbReference>
<dbReference type="PANTHER" id="PTHR11474">
    <property type="entry name" value="TYROSINASE FAMILY MEMBER"/>
    <property type="match status" value="1"/>
</dbReference>
<keyword evidence="2" id="KW-0186">Copper</keyword>
<dbReference type="Pfam" id="PF00264">
    <property type="entry name" value="Tyrosinase"/>
    <property type="match status" value="1"/>
</dbReference>
<feature type="chain" id="PRO_5012372774" description="Tyrosinase copper-binding domain-containing protein" evidence="4">
    <location>
        <begin position="24"/>
        <end position="415"/>
    </location>
</feature>
<proteinExistence type="predicted"/>
<dbReference type="InterPro" id="IPR002227">
    <property type="entry name" value="Tyrosinase_Cu-bd"/>
</dbReference>
<dbReference type="GO" id="GO:0016491">
    <property type="term" value="F:oxidoreductase activity"/>
    <property type="evidence" value="ECO:0007669"/>
    <property type="project" value="InterPro"/>
</dbReference>
<keyword evidence="1" id="KW-0479">Metal-binding</keyword>
<dbReference type="STRING" id="765915.A0A1Y2HSP2"/>
<gene>
    <name evidence="6" type="ORF">BCR44DRAFT_1512182</name>
</gene>
<dbReference type="EMBL" id="MCFL01000015">
    <property type="protein sequence ID" value="ORZ36733.1"/>
    <property type="molecule type" value="Genomic_DNA"/>
</dbReference>
<dbReference type="OrthoDB" id="6132182at2759"/>
<name>A0A1Y2HSP2_9FUNG</name>
<dbReference type="PANTHER" id="PTHR11474:SF126">
    <property type="entry name" value="TYROSINASE-LIKE PROTEIN TYR-1-RELATED"/>
    <property type="match status" value="1"/>
</dbReference>
<evidence type="ECO:0000256" key="4">
    <source>
        <dbReference type="SAM" id="SignalP"/>
    </source>
</evidence>
<comment type="caution">
    <text evidence="6">The sequence shown here is derived from an EMBL/GenBank/DDBJ whole genome shotgun (WGS) entry which is preliminary data.</text>
</comment>
<reference evidence="6 7" key="1">
    <citation type="submission" date="2016-07" db="EMBL/GenBank/DDBJ databases">
        <title>Pervasive Adenine N6-methylation of Active Genes in Fungi.</title>
        <authorList>
            <consortium name="DOE Joint Genome Institute"/>
            <person name="Mondo S.J."/>
            <person name="Dannebaum R.O."/>
            <person name="Kuo R.C."/>
            <person name="Labutti K."/>
            <person name="Haridas S."/>
            <person name="Kuo A."/>
            <person name="Salamov A."/>
            <person name="Ahrendt S.R."/>
            <person name="Lipzen A."/>
            <person name="Sullivan W."/>
            <person name="Andreopoulos W.B."/>
            <person name="Clum A."/>
            <person name="Lindquist E."/>
            <person name="Daum C."/>
            <person name="Ramamoorthy G.K."/>
            <person name="Gryganskyi A."/>
            <person name="Culley D."/>
            <person name="Magnuson J.K."/>
            <person name="James T.Y."/>
            <person name="O'Malley M.A."/>
            <person name="Stajich J.E."/>
            <person name="Spatafora J.W."/>
            <person name="Visel A."/>
            <person name="Grigoriev I.V."/>
        </authorList>
    </citation>
    <scope>NUCLEOTIDE SEQUENCE [LARGE SCALE GENOMIC DNA]</scope>
    <source>
        <strain evidence="6 7">PL171</strain>
    </source>
</reference>
<evidence type="ECO:0000313" key="7">
    <source>
        <dbReference type="Proteomes" id="UP000193411"/>
    </source>
</evidence>
<evidence type="ECO:0000313" key="6">
    <source>
        <dbReference type="EMBL" id="ORZ36733.1"/>
    </source>
</evidence>
<feature type="domain" description="Tyrosinase copper-binding" evidence="5">
    <location>
        <begin position="72"/>
        <end position="89"/>
    </location>
</feature>